<evidence type="ECO:0000313" key="3">
    <source>
        <dbReference type="EMBL" id="WFT75888.1"/>
    </source>
</evidence>
<gene>
    <name evidence="3" type="ORF">P9989_05760</name>
</gene>
<feature type="compositionally biased region" description="Basic and acidic residues" evidence="1">
    <location>
        <begin position="189"/>
        <end position="204"/>
    </location>
</feature>
<dbReference type="Proteomes" id="UP001221597">
    <property type="component" value="Chromosome"/>
</dbReference>
<protein>
    <submittedName>
        <fullName evidence="3">Sulfite oxidase-like oxidoreductase</fullName>
    </submittedName>
</protein>
<evidence type="ECO:0000259" key="2">
    <source>
        <dbReference type="Pfam" id="PF00174"/>
    </source>
</evidence>
<dbReference type="CDD" id="cd02109">
    <property type="entry name" value="arch_bact_SO_family_Moco"/>
    <property type="match status" value="1"/>
</dbReference>
<proteinExistence type="predicted"/>
<reference evidence="3 4" key="1">
    <citation type="submission" date="2023-04" db="EMBL/GenBank/DDBJ databases">
        <title>Genome sequence of Halobacillus naozhouensis KACC 21980.</title>
        <authorList>
            <person name="Kim S."/>
            <person name="Heo J."/>
            <person name="Kwon S.-W."/>
        </authorList>
    </citation>
    <scope>NUCLEOTIDE SEQUENCE [LARGE SCALE GENOMIC DNA]</scope>
    <source>
        <strain evidence="3 4">KCTC 13234</strain>
    </source>
</reference>
<accession>A0ABY8J073</accession>
<dbReference type="Gene3D" id="3.90.420.10">
    <property type="entry name" value="Oxidoreductase, molybdopterin-binding domain"/>
    <property type="match status" value="1"/>
</dbReference>
<dbReference type="PANTHER" id="PTHR43032:SF4">
    <property type="entry name" value="OXIDOREDUCTASE MOLYBDOPTERIN-BINDING DOMAIN-CONTAINING PROTEIN"/>
    <property type="match status" value="1"/>
</dbReference>
<evidence type="ECO:0000313" key="4">
    <source>
        <dbReference type="Proteomes" id="UP001221597"/>
    </source>
</evidence>
<name>A0ABY8J073_9BACI</name>
<keyword evidence="4" id="KW-1185">Reference proteome</keyword>
<dbReference type="RefSeq" id="WP_283077851.1">
    <property type="nucleotide sequence ID" value="NZ_CP121671.1"/>
</dbReference>
<dbReference type="PANTHER" id="PTHR43032">
    <property type="entry name" value="PROTEIN-METHIONINE-SULFOXIDE REDUCTASE"/>
    <property type="match status" value="1"/>
</dbReference>
<feature type="region of interest" description="Disordered" evidence="1">
    <location>
        <begin position="188"/>
        <end position="221"/>
    </location>
</feature>
<dbReference type="EMBL" id="CP121671">
    <property type="protein sequence ID" value="WFT75888.1"/>
    <property type="molecule type" value="Genomic_DNA"/>
</dbReference>
<evidence type="ECO:0000256" key="1">
    <source>
        <dbReference type="SAM" id="MobiDB-lite"/>
    </source>
</evidence>
<dbReference type="InterPro" id="IPR036374">
    <property type="entry name" value="OxRdtase_Mopterin-bd_sf"/>
</dbReference>
<feature type="compositionally biased region" description="Basic and acidic residues" evidence="1">
    <location>
        <begin position="211"/>
        <end position="221"/>
    </location>
</feature>
<sequence>MNKAERLKRSKDPQVTERFGGRLPPGQVLTEKFPILTVGEVPSYDLDKWDFQMTVAGNKPLVYSYKDLMELQQSKVICDIHCVTRWSKFDNEFEGVLVKDLLDGLEIPEDIRYVMVHGDYDYTANLTLQDLLAEDAILAHSYNGKPLTEKHGYPFRLVIPHLYFWKSVKWIRGFEFKMSDTPGFWEQNGFHDEGDPFKEQRFSDESEVMEEDKWKEKDFDY</sequence>
<feature type="domain" description="Oxidoreductase molybdopterin-binding" evidence="2">
    <location>
        <begin position="39"/>
        <end position="185"/>
    </location>
</feature>
<dbReference type="SUPFAM" id="SSF56524">
    <property type="entry name" value="Oxidoreductase molybdopterin-binding domain"/>
    <property type="match status" value="1"/>
</dbReference>
<dbReference type="InterPro" id="IPR000572">
    <property type="entry name" value="OxRdtase_Mopterin-bd_dom"/>
</dbReference>
<organism evidence="3 4">
    <name type="scientific">Halobacillus naozhouensis</name>
    <dbReference type="NCBI Taxonomy" id="554880"/>
    <lineage>
        <taxon>Bacteria</taxon>
        <taxon>Bacillati</taxon>
        <taxon>Bacillota</taxon>
        <taxon>Bacilli</taxon>
        <taxon>Bacillales</taxon>
        <taxon>Bacillaceae</taxon>
        <taxon>Halobacillus</taxon>
    </lineage>
</organism>
<dbReference type="Pfam" id="PF00174">
    <property type="entry name" value="Oxidored_molyb"/>
    <property type="match status" value="1"/>
</dbReference>